<proteinExistence type="predicted"/>
<comment type="caution">
    <text evidence="1">The sequence shown here is derived from an EMBL/GenBank/DDBJ whole genome shotgun (WGS) entry which is preliminary data.</text>
</comment>
<accession>A0A545AW88</accession>
<reference evidence="1 2" key="1">
    <citation type="submission" date="2019-07" db="EMBL/GenBank/DDBJ databases">
        <title>Cryptosporangium phraense sp. nov., isolated from plant litter.</title>
        <authorList>
            <person name="Suriyachadkun C."/>
        </authorList>
    </citation>
    <scope>NUCLEOTIDE SEQUENCE [LARGE SCALE GENOMIC DNA]</scope>
    <source>
        <strain evidence="1 2">A-T 5661</strain>
    </source>
</reference>
<dbReference type="EMBL" id="VIRS01000004">
    <property type="protein sequence ID" value="TQS45541.1"/>
    <property type="molecule type" value="Genomic_DNA"/>
</dbReference>
<dbReference type="OrthoDB" id="3311648at2"/>
<dbReference type="Proteomes" id="UP000317982">
    <property type="component" value="Unassembled WGS sequence"/>
</dbReference>
<evidence type="ECO:0000313" key="2">
    <source>
        <dbReference type="Proteomes" id="UP000317982"/>
    </source>
</evidence>
<dbReference type="RefSeq" id="WP_142703714.1">
    <property type="nucleotide sequence ID" value="NZ_VIRS01000004.1"/>
</dbReference>
<evidence type="ECO:0000313" key="1">
    <source>
        <dbReference type="EMBL" id="TQS45541.1"/>
    </source>
</evidence>
<keyword evidence="2" id="KW-1185">Reference proteome</keyword>
<gene>
    <name evidence="1" type="ORF">FL583_07325</name>
</gene>
<protein>
    <submittedName>
        <fullName evidence="1">Uncharacterized protein</fullName>
    </submittedName>
</protein>
<dbReference type="InParanoid" id="A0A545AW88"/>
<name>A0A545AW88_9ACTN</name>
<sequence>MKAQPRQDLLDIWAAVAEATVVDGKWTWGGRVKPNSVSDAEQLLCIMYPASEVKALKLDDPDQTSRDSVRALRLLGDNIEIPRRLVGILTEYMKNYVAKDQAPDFSGGTYYGPHDGPDVDKVSPDQRALPIVESFSVSLTLTLATLGFVRIFRTRVSRPEVLEEIATLEALASKRLSAAMVGLLRSFTVNVFPVESRSGEILYGTANQSNEPKETVIARLRRSLEEVRAGLRDLTIGSGQVESDLGNPNLLFECGWSWSIIRGAPEIETTEEIGPQNDGVAPGRPSLYFTVNALAGILDLTTERTRVLRLLNEEQQRLAQALQLRYDLTRQYWATLATFGNGQWPLEDMPWRTSDAEESDYFTLLMTSLVSEDLDRSRATDTELSKILAVLVELAGRGRITRRSIERDPAIELHAPGVQLTLVGSDSVGTVELQWIVSDFAATLLKRIVALAGLARSQKLRQDLLDLAERVWDYLLRRRFRDEESEKGPAGLWDQPSQAFPQAGLDRQDQPSWYYTERIVESLVVLSRVLESRQFSSDELIEHAWRVLGEAEARFDQEQERSSALNNPKIVAEMRGMETDLARARDIISDSPATSVAKCNKVLLSLDDWAVARANAEAM</sequence>
<organism evidence="1 2">
    <name type="scientific">Cryptosporangium phraense</name>
    <dbReference type="NCBI Taxonomy" id="2593070"/>
    <lineage>
        <taxon>Bacteria</taxon>
        <taxon>Bacillati</taxon>
        <taxon>Actinomycetota</taxon>
        <taxon>Actinomycetes</taxon>
        <taxon>Cryptosporangiales</taxon>
        <taxon>Cryptosporangiaceae</taxon>
        <taxon>Cryptosporangium</taxon>
    </lineage>
</organism>
<dbReference type="InterPro" id="IPR049777">
    <property type="entry name" value="SCO2524-like"/>
</dbReference>
<dbReference type="NCBIfam" id="NF040567">
    <property type="entry name" value="SCO2524_fam"/>
    <property type="match status" value="1"/>
</dbReference>
<dbReference type="AlphaFoldDB" id="A0A545AW88"/>